<reference evidence="5" key="1">
    <citation type="journal article" date="2023" name="G3 (Bethesda)">
        <title>A reference genome for the long-term kleptoplast-retaining sea slug Elysia crispata morphotype clarki.</title>
        <authorList>
            <person name="Eastman K.E."/>
            <person name="Pendleton A.L."/>
            <person name="Shaikh M.A."/>
            <person name="Suttiyut T."/>
            <person name="Ogas R."/>
            <person name="Tomko P."/>
            <person name="Gavelis G."/>
            <person name="Widhalm J.R."/>
            <person name="Wisecaver J.H."/>
        </authorList>
    </citation>
    <scope>NUCLEOTIDE SEQUENCE</scope>
    <source>
        <strain evidence="5">ECLA1</strain>
    </source>
</reference>
<dbReference type="Proteomes" id="UP001283361">
    <property type="component" value="Unassembled WGS sequence"/>
</dbReference>
<dbReference type="InterPro" id="IPR036880">
    <property type="entry name" value="Kunitz_BPTI_sf"/>
</dbReference>
<sequence length="96" mass="10964">MGLSRQLVVIMVIALTVESCLGRLGDSSFTEVQVFQRPSECSEPPETGYCRAHFRRFYYNESSGRCRRFVYGGCGGNNNNFLSARECRHHCTLFRT</sequence>
<dbReference type="InterPro" id="IPR020901">
    <property type="entry name" value="Prtase_inh_Kunz-CS"/>
</dbReference>
<dbReference type="SMART" id="SM00131">
    <property type="entry name" value="KU"/>
    <property type="match status" value="1"/>
</dbReference>
<protein>
    <recommendedName>
        <fullName evidence="4">BPTI/Kunitz inhibitor domain-containing protein</fullName>
    </recommendedName>
</protein>
<dbReference type="Pfam" id="PF00014">
    <property type="entry name" value="Kunitz_BPTI"/>
    <property type="match status" value="1"/>
</dbReference>
<evidence type="ECO:0000313" key="6">
    <source>
        <dbReference type="Proteomes" id="UP001283361"/>
    </source>
</evidence>
<feature type="domain" description="BPTI/Kunitz inhibitor" evidence="4">
    <location>
        <begin position="41"/>
        <end position="91"/>
    </location>
</feature>
<dbReference type="PROSITE" id="PS50279">
    <property type="entry name" value="BPTI_KUNITZ_2"/>
    <property type="match status" value="1"/>
</dbReference>
<keyword evidence="6" id="KW-1185">Reference proteome</keyword>
<keyword evidence="1" id="KW-0646">Protease inhibitor</keyword>
<feature type="signal peptide" evidence="3">
    <location>
        <begin position="1"/>
        <end position="22"/>
    </location>
</feature>
<evidence type="ECO:0000256" key="2">
    <source>
        <dbReference type="ARBA" id="ARBA00023157"/>
    </source>
</evidence>
<proteinExistence type="predicted"/>
<dbReference type="PANTHER" id="PTHR10083:SF374">
    <property type="entry name" value="BPTI_KUNITZ INHIBITOR DOMAIN-CONTAINING PROTEIN"/>
    <property type="match status" value="1"/>
</dbReference>
<dbReference type="EMBL" id="JAWDGP010007405">
    <property type="protein sequence ID" value="KAK3720520.1"/>
    <property type="molecule type" value="Genomic_DNA"/>
</dbReference>
<evidence type="ECO:0000256" key="1">
    <source>
        <dbReference type="ARBA" id="ARBA00022690"/>
    </source>
</evidence>
<feature type="chain" id="PRO_5042198739" description="BPTI/Kunitz inhibitor domain-containing protein" evidence="3">
    <location>
        <begin position="23"/>
        <end position="96"/>
    </location>
</feature>
<dbReference type="PRINTS" id="PR00759">
    <property type="entry name" value="BASICPTASE"/>
</dbReference>
<accession>A0AAE0XWA5</accession>
<dbReference type="GO" id="GO:0004867">
    <property type="term" value="F:serine-type endopeptidase inhibitor activity"/>
    <property type="evidence" value="ECO:0007669"/>
    <property type="project" value="InterPro"/>
</dbReference>
<evidence type="ECO:0000256" key="3">
    <source>
        <dbReference type="SAM" id="SignalP"/>
    </source>
</evidence>
<keyword evidence="2" id="KW-1015">Disulfide bond</keyword>
<dbReference type="InterPro" id="IPR002223">
    <property type="entry name" value="Kunitz_BPTI"/>
</dbReference>
<dbReference type="AlphaFoldDB" id="A0AAE0XWA5"/>
<evidence type="ECO:0000313" key="5">
    <source>
        <dbReference type="EMBL" id="KAK3720520.1"/>
    </source>
</evidence>
<gene>
    <name evidence="5" type="ORF">RRG08_058408</name>
</gene>
<comment type="caution">
    <text evidence="5">The sequence shown here is derived from an EMBL/GenBank/DDBJ whole genome shotgun (WGS) entry which is preliminary data.</text>
</comment>
<organism evidence="5 6">
    <name type="scientific">Elysia crispata</name>
    <name type="common">lettuce slug</name>
    <dbReference type="NCBI Taxonomy" id="231223"/>
    <lineage>
        <taxon>Eukaryota</taxon>
        <taxon>Metazoa</taxon>
        <taxon>Spiralia</taxon>
        <taxon>Lophotrochozoa</taxon>
        <taxon>Mollusca</taxon>
        <taxon>Gastropoda</taxon>
        <taxon>Heterobranchia</taxon>
        <taxon>Euthyneura</taxon>
        <taxon>Panpulmonata</taxon>
        <taxon>Sacoglossa</taxon>
        <taxon>Placobranchoidea</taxon>
        <taxon>Plakobranchidae</taxon>
        <taxon>Elysia</taxon>
    </lineage>
</organism>
<dbReference type="FunFam" id="4.10.410.10:FF:000021">
    <property type="entry name" value="Serine protease inhibitor, putative"/>
    <property type="match status" value="1"/>
</dbReference>
<dbReference type="PANTHER" id="PTHR10083">
    <property type="entry name" value="KUNITZ-TYPE PROTEASE INHIBITOR-RELATED"/>
    <property type="match status" value="1"/>
</dbReference>
<dbReference type="PROSITE" id="PS00280">
    <property type="entry name" value="BPTI_KUNITZ_1"/>
    <property type="match status" value="1"/>
</dbReference>
<name>A0AAE0XWA5_9GAST</name>
<keyword evidence="3" id="KW-0732">Signal</keyword>
<evidence type="ECO:0000259" key="4">
    <source>
        <dbReference type="PROSITE" id="PS50279"/>
    </source>
</evidence>
<dbReference type="Gene3D" id="4.10.410.10">
    <property type="entry name" value="Pancreatic trypsin inhibitor Kunitz domain"/>
    <property type="match status" value="1"/>
</dbReference>
<dbReference type="InterPro" id="IPR050098">
    <property type="entry name" value="TFPI/VKTCI-like"/>
</dbReference>
<dbReference type="GO" id="GO:0005615">
    <property type="term" value="C:extracellular space"/>
    <property type="evidence" value="ECO:0007669"/>
    <property type="project" value="TreeGrafter"/>
</dbReference>
<dbReference type="SUPFAM" id="SSF57362">
    <property type="entry name" value="BPTI-like"/>
    <property type="match status" value="1"/>
</dbReference>